<evidence type="ECO:0000256" key="4">
    <source>
        <dbReference type="HAMAP-Rule" id="MF_01369"/>
    </source>
</evidence>
<keyword evidence="6" id="KW-1185">Reference proteome</keyword>
<evidence type="ECO:0000313" key="6">
    <source>
        <dbReference type="Proteomes" id="UP000544222"/>
    </source>
</evidence>
<keyword evidence="4" id="KW-0694">RNA-binding</keyword>
<dbReference type="SUPFAM" id="SSF54189">
    <property type="entry name" value="Ribosomal proteins S24e, L23 and L15e"/>
    <property type="match status" value="1"/>
</dbReference>
<evidence type="ECO:0000256" key="1">
    <source>
        <dbReference type="ARBA" id="ARBA00006700"/>
    </source>
</evidence>
<comment type="similarity">
    <text evidence="1 4">Belongs to the universal ribosomal protein uL23 family.</text>
</comment>
<dbReference type="Gene3D" id="3.30.70.330">
    <property type="match status" value="1"/>
</dbReference>
<dbReference type="GO" id="GO:0005840">
    <property type="term" value="C:ribosome"/>
    <property type="evidence" value="ECO:0007669"/>
    <property type="project" value="UniProtKB-KW"/>
</dbReference>
<reference evidence="5 6" key="1">
    <citation type="submission" date="2020-08" db="EMBL/GenBank/DDBJ databases">
        <title>Genomic Encyclopedia of Type Strains, Phase IV (KMG-IV): sequencing the most valuable type-strain genomes for metagenomic binning, comparative biology and taxonomic classification.</title>
        <authorList>
            <person name="Goeker M."/>
        </authorList>
    </citation>
    <scope>NUCLEOTIDE SEQUENCE [LARGE SCALE GENOMIC DNA]</scope>
    <source>
        <strain evidence="5 6">DSM 27471</strain>
    </source>
</reference>
<dbReference type="AlphaFoldDB" id="A0A7W5DTR8"/>
<dbReference type="PANTHER" id="PTHR11620">
    <property type="entry name" value="60S RIBOSOMAL PROTEIN L23A"/>
    <property type="match status" value="1"/>
</dbReference>
<name>A0A7W5DTR8_9PORP</name>
<protein>
    <recommendedName>
        <fullName evidence="4">Large ribosomal subunit protein uL23</fullName>
    </recommendedName>
</protein>
<dbReference type="InterPro" id="IPR012678">
    <property type="entry name" value="Ribosomal_uL23/eL15/eS24_sf"/>
</dbReference>
<evidence type="ECO:0000313" key="5">
    <source>
        <dbReference type="EMBL" id="MBB3188083.1"/>
    </source>
</evidence>
<dbReference type="Proteomes" id="UP000544222">
    <property type="component" value="Unassembled WGS sequence"/>
</dbReference>
<gene>
    <name evidence="4" type="primary">rplW</name>
    <name evidence="5" type="ORF">FHX64_002281</name>
</gene>
<dbReference type="NCBIfam" id="NF004363">
    <property type="entry name" value="PRK05738.2-4"/>
    <property type="match status" value="1"/>
</dbReference>
<dbReference type="GO" id="GO:0019843">
    <property type="term" value="F:rRNA binding"/>
    <property type="evidence" value="ECO:0007669"/>
    <property type="project" value="UniProtKB-UniRule"/>
</dbReference>
<evidence type="ECO:0000256" key="3">
    <source>
        <dbReference type="ARBA" id="ARBA00023274"/>
    </source>
</evidence>
<dbReference type="Pfam" id="PF00276">
    <property type="entry name" value="Ribosomal_L23"/>
    <property type="match status" value="1"/>
</dbReference>
<evidence type="ECO:0000256" key="2">
    <source>
        <dbReference type="ARBA" id="ARBA00022980"/>
    </source>
</evidence>
<dbReference type="RefSeq" id="WP_183413874.1">
    <property type="nucleotide sequence ID" value="NZ_JACHYB010000002.1"/>
</dbReference>
<dbReference type="InterPro" id="IPR012677">
    <property type="entry name" value="Nucleotide-bd_a/b_plait_sf"/>
</dbReference>
<comment type="caution">
    <text evidence="5">The sequence shown here is derived from an EMBL/GenBank/DDBJ whole genome shotgun (WGS) entry which is preliminary data.</text>
</comment>
<dbReference type="GO" id="GO:0003735">
    <property type="term" value="F:structural constituent of ribosome"/>
    <property type="evidence" value="ECO:0007669"/>
    <property type="project" value="InterPro"/>
</dbReference>
<comment type="subunit">
    <text evidence="4">Part of the 50S ribosomal subunit. Contacts protein L29, and trigger factor when it is bound to the ribosome.</text>
</comment>
<proteinExistence type="inferred from homology"/>
<keyword evidence="4" id="KW-0699">rRNA-binding</keyword>
<comment type="function">
    <text evidence="4">One of the early assembly proteins it binds 23S rRNA. One of the proteins that surrounds the polypeptide exit tunnel on the outside of the ribosome. Forms the main docking site for trigger factor binding to the ribosome.</text>
</comment>
<dbReference type="InterPro" id="IPR013025">
    <property type="entry name" value="Ribosomal_uL23-like"/>
</dbReference>
<accession>A0A7W5DTR8</accession>
<keyword evidence="3 4" id="KW-0687">Ribonucleoprotein</keyword>
<dbReference type="GO" id="GO:0006412">
    <property type="term" value="P:translation"/>
    <property type="evidence" value="ECO:0007669"/>
    <property type="project" value="UniProtKB-UniRule"/>
</dbReference>
<keyword evidence="2 4" id="KW-0689">Ribosomal protein</keyword>
<dbReference type="HAMAP" id="MF_01369_B">
    <property type="entry name" value="Ribosomal_uL23_B"/>
    <property type="match status" value="1"/>
</dbReference>
<dbReference type="EMBL" id="JACHYB010000002">
    <property type="protein sequence ID" value="MBB3188083.1"/>
    <property type="molecule type" value="Genomic_DNA"/>
</dbReference>
<sequence>MAIIIKPVVTEKATAITEKLNRYTLRVDKNANKVEIKKAIEEMYGVTVTSVNTAIMPSKKRSRFTKGGVINGKTSSYKKAIVTLKEGDKIDFYSNI</sequence>
<dbReference type="GO" id="GO:1990904">
    <property type="term" value="C:ribonucleoprotein complex"/>
    <property type="evidence" value="ECO:0007669"/>
    <property type="project" value="UniProtKB-KW"/>
</dbReference>
<organism evidence="5 6">
    <name type="scientific">Microbacter margulisiae</name>
    <dbReference type="NCBI Taxonomy" id="1350067"/>
    <lineage>
        <taxon>Bacteria</taxon>
        <taxon>Pseudomonadati</taxon>
        <taxon>Bacteroidota</taxon>
        <taxon>Bacteroidia</taxon>
        <taxon>Bacteroidales</taxon>
        <taxon>Porphyromonadaceae</taxon>
        <taxon>Microbacter</taxon>
    </lineage>
</organism>